<dbReference type="AlphaFoldDB" id="C1F8R1"/>
<name>C1F8R1_ACIC5</name>
<dbReference type="InterPro" id="IPR013784">
    <property type="entry name" value="Carb-bd-like_fold"/>
</dbReference>
<protein>
    <recommendedName>
        <fullName evidence="4">TonB-dependent transporter Oar-like beta-barrel domain-containing protein</fullName>
    </recommendedName>
</protein>
<organism evidence="5 6">
    <name type="scientific">Acidobacterium capsulatum (strain ATCC 51196 / DSM 11244 / BCRC 80197 / JCM 7670 / NBRC 15755 / NCIMB 13165 / 161)</name>
    <dbReference type="NCBI Taxonomy" id="240015"/>
    <lineage>
        <taxon>Bacteria</taxon>
        <taxon>Pseudomonadati</taxon>
        <taxon>Acidobacteriota</taxon>
        <taxon>Terriglobia</taxon>
        <taxon>Terriglobales</taxon>
        <taxon>Acidobacteriaceae</taxon>
        <taxon>Acidobacterium</taxon>
    </lineage>
</organism>
<dbReference type="GO" id="GO:0030246">
    <property type="term" value="F:carbohydrate binding"/>
    <property type="evidence" value="ECO:0007669"/>
    <property type="project" value="InterPro"/>
</dbReference>
<dbReference type="SUPFAM" id="SSF56935">
    <property type="entry name" value="Porins"/>
    <property type="match status" value="1"/>
</dbReference>
<dbReference type="Gene3D" id="2.40.170.20">
    <property type="entry name" value="TonB-dependent receptor, beta-barrel domain"/>
    <property type="match status" value="1"/>
</dbReference>
<feature type="domain" description="TonB-dependent transporter Oar-like beta-barrel" evidence="4">
    <location>
        <begin position="277"/>
        <end position="1188"/>
    </location>
</feature>
<dbReference type="InParanoid" id="C1F8R1"/>
<dbReference type="Pfam" id="PF13620">
    <property type="entry name" value="CarboxypepD_reg"/>
    <property type="match status" value="1"/>
</dbReference>
<sequence>MKSTPSGKCLPWAASSCECHHALMIPAAKGKRLWLFIALMVIWLTAATGAHAQTLYGSLTGTVTDPSGAAVVGARVTALAVQTGVRHVTVTNSSGIYQFPNLLAATYTVTVKAPGFAGQTTNDVIVEVNTPVQRNFQLAVGKASQTVTVTTAAPLLQTETATVQTNITNRQIKNLPIFGSQGANPQRLLQTVPGVGLIAETNSLAANPQRAVNAPVNGQSTQAVDTRIDGVLDAYPYLPANVAYVPPADAYSTIQAVTNSYTAQEGMAGGAEVNMNIKSGTNHFHGDVHWSHFDQNFGARNYFQTDKTIFPHKNRNNQNEYGGSIGGPVVKNKLFFFFDFDRTTQRQLAGPDTRTLPTAAMANGDFTALPGNPVIYDPATGDATGNNKTQISCNGVPNKICANRIDPAAETMIKLMAPLFSQETATSNGLLNWTGSGTALFNRNNSDSKVTWIIGPKSMLWGRYSFSKTLVYDPPLLGAAIGDATNGGQLGNAPGLVQQVGIGATHSFTSNLLFDWNFGYTRQRLGSTFDLTSPRGLDQLGIPGTNNAGTTGSPSLYYGWPGFSFSSSYGGDLNIGNSQVANPFLFRDDMFVSDANVTWIKGKHNIKGGFEWSHTLINHFQAQGGIFQNARGQFQFNGFATSQFGSTPSWFNEWADFLLGLPQETGKARQIFNPNAERWGTWGGYLQDQWQVTPKLVMTYGIRWELYPFGYSDNGKGLRWLNLNSGIVSIGGYGGVPRNDGISVGHGQYQPRVGIAYNVNPSTVIRLGYGLSADPYNAWHVLLNSYPSIILDTNLPQNQADYVPAASLTGLNGSNLGGGTYSVPTGIKLIPLPDLSSGSIALPTSASTTTIPNPFHRGYISSYNVTLEQEFGRNAAWTIGYVGDYDSSPITNMNANPSAPGAGSAGGILSKRYGANYTGTINELNPFKFSRYDSLQTSFKYHFAGGSMLNVAYTWSKAMDYADNQDLGGLLIPYAPDYYKDYGPASFDRANNFELSGVMALPFGRDGRWAKNGVAGQVLGGWFIDPIVSIMSGTPFTVSAGGNLNANGSSQTADLVKPFRLTHGKPPRTGTTCALGEASCEYFAPSSFAAPLINSTSPAHFGNTNRDEFRGPGYFSMDVNLQRTFNVRKFASLVLQAEAMNLTNTPHFGNPNTTCPSNATVAGPIGGTGQVCNTGSNNNFGVITGVAQPGGYFGPDPGSRQLWLDLTVDF</sequence>
<reference evidence="5 6" key="1">
    <citation type="journal article" date="2009" name="Appl. Environ. Microbiol.">
        <title>Three genomes from the phylum Acidobacteria provide insight into the lifestyles of these microorganisms in soils.</title>
        <authorList>
            <person name="Ward N.L."/>
            <person name="Challacombe J.F."/>
            <person name="Janssen P.H."/>
            <person name="Henrissat B."/>
            <person name="Coutinho P.M."/>
            <person name="Wu M."/>
            <person name="Xie G."/>
            <person name="Haft D.H."/>
            <person name="Sait M."/>
            <person name="Badger J."/>
            <person name="Barabote R.D."/>
            <person name="Bradley B."/>
            <person name="Brettin T.S."/>
            <person name="Brinkac L.M."/>
            <person name="Bruce D."/>
            <person name="Creasy T."/>
            <person name="Daugherty S.C."/>
            <person name="Davidsen T.M."/>
            <person name="DeBoy R.T."/>
            <person name="Detter J.C."/>
            <person name="Dodson R.J."/>
            <person name="Durkin A.S."/>
            <person name="Ganapathy A."/>
            <person name="Gwinn-Giglio M."/>
            <person name="Han C.S."/>
            <person name="Khouri H."/>
            <person name="Kiss H."/>
            <person name="Kothari S.P."/>
            <person name="Madupu R."/>
            <person name="Nelson K.E."/>
            <person name="Nelson W.C."/>
            <person name="Paulsen I."/>
            <person name="Penn K."/>
            <person name="Ren Q."/>
            <person name="Rosovitz M.J."/>
            <person name="Selengut J.D."/>
            <person name="Shrivastava S."/>
            <person name="Sullivan S.A."/>
            <person name="Tapia R."/>
            <person name="Thompson L.S."/>
            <person name="Watkins K.L."/>
            <person name="Yang Q."/>
            <person name="Yu C."/>
            <person name="Zafar N."/>
            <person name="Zhou L."/>
            <person name="Kuske C.R."/>
        </authorList>
    </citation>
    <scope>NUCLEOTIDE SEQUENCE [LARGE SCALE GENOMIC DNA]</scope>
    <source>
        <strain evidence="6">ATCC 51196 / DSM 11244 / BCRC 80197 / JCM 7670 / NBRC 15755 / NCIMB 13165 / 161</strain>
    </source>
</reference>
<dbReference type="SUPFAM" id="SSF49452">
    <property type="entry name" value="Starch-binding domain-like"/>
    <property type="match status" value="1"/>
</dbReference>
<dbReference type="Gene3D" id="2.60.40.1120">
    <property type="entry name" value="Carboxypeptidase-like, regulatory domain"/>
    <property type="match status" value="1"/>
</dbReference>
<keyword evidence="3" id="KW-0998">Cell outer membrane</keyword>
<accession>C1F8R1</accession>
<dbReference type="HOGENOM" id="CLU_006298_0_0_0"/>
<dbReference type="InterPro" id="IPR057601">
    <property type="entry name" value="Oar-like_b-barrel"/>
</dbReference>
<dbReference type="Proteomes" id="UP000002207">
    <property type="component" value="Chromosome"/>
</dbReference>
<evidence type="ECO:0000256" key="2">
    <source>
        <dbReference type="ARBA" id="ARBA00023136"/>
    </source>
</evidence>
<keyword evidence="6" id="KW-1185">Reference proteome</keyword>
<comment type="subcellular location">
    <subcellularLocation>
        <location evidence="1">Cell outer membrane</location>
    </subcellularLocation>
</comment>
<evidence type="ECO:0000259" key="4">
    <source>
        <dbReference type="Pfam" id="PF25183"/>
    </source>
</evidence>
<dbReference type="eggNOG" id="COG2067">
    <property type="taxonomic scope" value="Bacteria"/>
</dbReference>
<evidence type="ECO:0000256" key="1">
    <source>
        <dbReference type="ARBA" id="ARBA00004442"/>
    </source>
</evidence>
<dbReference type="GO" id="GO:0009279">
    <property type="term" value="C:cell outer membrane"/>
    <property type="evidence" value="ECO:0007669"/>
    <property type="project" value="UniProtKB-SubCell"/>
</dbReference>
<dbReference type="STRING" id="240015.ACP_0190"/>
<keyword evidence="2" id="KW-0472">Membrane</keyword>
<proteinExistence type="predicted"/>
<evidence type="ECO:0000313" key="5">
    <source>
        <dbReference type="EMBL" id="ACO33977.1"/>
    </source>
</evidence>
<dbReference type="Pfam" id="PF25183">
    <property type="entry name" value="OMP_b-brl_4"/>
    <property type="match status" value="1"/>
</dbReference>
<gene>
    <name evidence="5" type="ordered locus">ACP_0190</name>
</gene>
<dbReference type="InterPro" id="IPR036942">
    <property type="entry name" value="Beta-barrel_TonB_sf"/>
</dbReference>
<evidence type="ECO:0000256" key="3">
    <source>
        <dbReference type="ARBA" id="ARBA00023237"/>
    </source>
</evidence>
<dbReference type="KEGG" id="aca:ACP_0190"/>
<dbReference type="EMBL" id="CP001472">
    <property type="protein sequence ID" value="ACO33977.1"/>
    <property type="molecule type" value="Genomic_DNA"/>
</dbReference>
<evidence type="ECO:0000313" key="6">
    <source>
        <dbReference type="Proteomes" id="UP000002207"/>
    </source>
</evidence>